<evidence type="ECO:0000313" key="12">
    <source>
        <dbReference type="Ensembl" id="ENSMODP00000017542.3"/>
    </source>
</evidence>
<reference evidence="12" key="2">
    <citation type="submission" date="2025-08" db="UniProtKB">
        <authorList>
            <consortium name="Ensembl"/>
        </authorList>
    </citation>
    <scope>IDENTIFICATION</scope>
</reference>
<evidence type="ECO:0000256" key="8">
    <source>
        <dbReference type="ARBA" id="ARBA00023224"/>
    </source>
</evidence>
<evidence type="ECO:0000256" key="7">
    <source>
        <dbReference type="ARBA" id="ARBA00023170"/>
    </source>
</evidence>
<dbReference type="PANTHER" id="PTHR22752:SF15">
    <property type="entry name" value="G-PROTEIN COUPLED RECEPTOR 101-RELATED"/>
    <property type="match status" value="1"/>
</dbReference>
<sequence length="378" mass="42564">CELVSMVNCSRYLPPVPTQGGGRGGSSRLLFHCIIRISVLCSFICVSLLSNSMLLLVFRRKPPLLQVANRFILNLLIADLLQTAVVMPWVVAGSLPSFWPLSDHLCTAMVTLMHLFAYASINTIVLVSVDRYLSIIYPLSYPNKMTTLWGAMFILATWLVSLIQSTPPAFGWGDIGFDRDSSLCLILWNSSASYTALNILLSFLFPGAILVACYGMVFRAARRQNALVHPMRPRIPEPEEDDVDRKDPKPSFHMIPRRRLFKPSPYHCKAARVIFVIITSFILCMGPYCVLAIVSSVVGPAHPWVNTWVFLLFFLQCCLHPYTYGYMHKSIKKELAFLLLRLFCRGPIGQNSSMDNNFPMADSRTFHSHYSVASAWKA</sequence>
<dbReference type="Pfam" id="PF00001">
    <property type="entry name" value="7tm_1"/>
    <property type="match status" value="1"/>
</dbReference>
<evidence type="ECO:0000256" key="4">
    <source>
        <dbReference type="ARBA" id="ARBA00022989"/>
    </source>
</evidence>
<evidence type="ECO:0000256" key="6">
    <source>
        <dbReference type="ARBA" id="ARBA00023136"/>
    </source>
</evidence>
<keyword evidence="2" id="KW-1003">Cell membrane</keyword>
<dbReference type="FunFam" id="1.20.1070.10:FF:000210">
    <property type="entry name" value="probable G-protein coupled receptor 101"/>
    <property type="match status" value="1"/>
</dbReference>
<dbReference type="PANTHER" id="PTHR22752">
    <property type="entry name" value="G PROTEIN-COUPLED RECEPTOR"/>
    <property type="match status" value="1"/>
</dbReference>
<dbReference type="GO" id="GO:0043410">
    <property type="term" value="P:positive regulation of MAPK cascade"/>
    <property type="evidence" value="ECO:0000318"/>
    <property type="project" value="GO_Central"/>
</dbReference>
<dbReference type="GO" id="GO:0004930">
    <property type="term" value="F:G protein-coupled receptor activity"/>
    <property type="evidence" value="ECO:0000318"/>
    <property type="project" value="GO_Central"/>
</dbReference>
<keyword evidence="4 10" id="KW-1133">Transmembrane helix</keyword>
<keyword evidence="5 9" id="KW-0297">G-protein coupled receptor</keyword>
<dbReference type="Gene3D" id="1.20.1070.10">
    <property type="entry name" value="Rhodopsin 7-helix transmembrane proteins"/>
    <property type="match status" value="1"/>
</dbReference>
<feature type="transmembrane region" description="Helical" evidence="10">
    <location>
        <begin position="145"/>
        <end position="163"/>
    </location>
</feature>
<keyword evidence="7 9" id="KW-0675">Receptor</keyword>
<dbReference type="Proteomes" id="UP000002280">
    <property type="component" value="Chromosome X"/>
</dbReference>
<name>F6V8I8_MONDO</name>
<comment type="subcellular location">
    <subcellularLocation>
        <location evidence="1">Cell membrane</location>
        <topology evidence="1">Multi-pass membrane protein</topology>
    </subcellularLocation>
</comment>
<keyword evidence="3 9" id="KW-0812">Transmembrane</keyword>
<dbReference type="FunCoup" id="F6V8I8">
    <property type="interactions" value="26"/>
</dbReference>
<dbReference type="SUPFAM" id="SSF81321">
    <property type="entry name" value="Family A G protein-coupled receptor-like"/>
    <property type="match status" value="1"/>
</dbReference>
<keyword evidence="8 9" id="KW-0807">Transducer</keyword>
<feature type="domain" description="G-protein coupled receptors family 1 profile" evidence="11">
    <location>
        <begin position="50"/>
        <end position="324"/>
    </location>
</feature>
<feature type="transmembrane region" description="Helical" evidence="10">
    <location>
        <begin position="29"/>
        <end position="50"/>
    </location>
</feature>
<evidence type="ECO:0000313" key="13">
    <source>
        <dbReference type="Proteomes" id="UP000002280"/>
    </source>
</evidence>
<evidence type="ECO:0000256" key="2">
    <source>
        <dbReference type="ARBA" id="ARBA00022475"/>
    </source>
</evidence>
<dbReference type="PROSITE" id="PS50262">
    <property type="entry name" value="G_PROTEIN_RECEP_F1_2"/>
    <property type="match status" value="1"/>
</dbReference>
<dbReference type="GO" id="GO:0071880">
    <property type="term" value="P:adenylate cyclase-activating adrenergic receptor signaling pathway"/>
    <property type="evidence" value="ECO:0000318"/>
    <property type="project" value="GO_Central"/>
</dbReference>
<feature type="transmembrane region" description="Helical" evidence="10">
    <location>
        <begin position="304"/>
        <end position="324"/>
    </location>
</feature>
<feature type="transmembrane region" description="Helical" evidence="10">
    <location>
        <begin position="273"/>
        <end position="298"/>
    </location>
</feature>
<proteinExistence type="inferred from homology"/>
<feature type="transmembrane region" description="Helical" evidence="10">
    <location>
        <begin position="196"/>
        <end position="217"/>
    </location>
</feature>
<dbReference type="eggNOG" id="KOG3656">
    <property type="taxonomic scope" value="Eukaryota"/>
</dbReference>
<dbReference type="GO" id="GO:0005886">
    <property type="term" value="C:plasma membrane"/>
    <property type="evidence" value="ECO:0000318"/>
    <property type="project" value="GO_Central"/>
</dbReference>
<evidence type="ECO:0000259" key="11">
    <source>
        <dbReference type="PROSITE" id="PS50262"/>
    </source>
</evidence>
<dbReference type="AlphaFoldDB" id="F6V8I8"/>
<evidence type="ECO:0000256" key="1">
    <source>
        <dbReference type="ARBA" id="ARBA00004651"/>
    </source>
</evidence>
<dbReference type="OMA" id="TPRRGYM"/>
<evidence type="ECO:0000256" key="3">
    <source>
        <dbReference type="ARBA" id="ARBA00022692"/>
    </source>
</evidence>
<dbReference type="InParanoid" id="F6V8I8"/>
<reference evidence="12 13" key="1">
    <citation type="journal article" date="2007" name="Nature">
        <title>Genome of the marsupial Monodelphis domestica reveals innovation in non-coding sequences.</title>
        <authorList>
            <person name="Mikkelsen T.S."/>
            <person name="Wakefield M.J."/>
            <person name="Aken B."/>
            <person name="Amemiya C.T."/>
            <person name="Chang J.L."/>
            <person name="Duke S."/>
            <person name="Garber M."/>
            <person name="Gentles A.J."/>
            <person name="Goodstadt L."/>
            <person name="Heger A."/>
            <person name="Jurka J."/>
            <person name="Kamal M."/>
            <person name="Mauceli E."/>
            <person name="Searle S.M."/>
            <person name="Sharpe T."/>
            <person name="Baker M.L."/>
            <person name="Batzer M.A."/>
            <person name="Benos P.V."/>
            <person name="Belov K."/>
            <person name="Clamp M."/>
            <person name="Cook A."/>
            <person name="Cuff J."/>
            <person name="Das R."/>
            <person name="Davidow L."/>
            <person name="Deakin J.E."/>
            <person name="Fazzari M.J."/>
            <person name="Glass J.L."/>
            <person name="Grabherr M."/>
            <person name="Greally J.M."/>
            <person name="Gu W."/>
            <person name="Hore T.A."/>
            <person name="Huttley G.A."/>
            <person name="Kleber M."/>
            <person name="Jirtle R.L."/>
            <person name="Koina E."/>
            <person name="Lee J.T."/>
            <person name="Mahony S."/>
            <person name="Marra M.A."/>
            <person name="Miller R.D."/>
            <person name="Nicholls R.D."/>
            <person name="Oda M."/>
            <person name="Papenfuss A.T."/>
            <person name="Parra Z.E."/>
            <person name="Pollock D.D."/>
            <person name="Ray D.A."/>
            <person name="Schein J.E."/>
            <person name="Speed T.P."/>
            <person name="Thompson K."/>
            <person name="VandeBerg J.L."/>
            <person name="Wade C.M."/>
            <person name="Walker J.A."/>
            <person name="Waters P.D."/>
            <person name="Webber C."/>
            <person name="Weidman J.R."/>
            <person name="Xie X."/>
            <person name="Zody M.C."/>
            <person name="Baldwin J."/>
            <person name="Abdouelleil A."/>
            <person name="Abdulkadir J."/>
            <person name="Abebe A."/>
            <person name="Abera B."/>
            <person name="Abreu J."/>
            <person name="Acer S.C."/>
            <person name="Aftuck L."/>
            <person name="Alexander A."/>
            <person name="An P."/>
            <person name="Anderson E."/>
            <person name="Anderson S."/>
            <person name="Arachi H."/>
            <person name="Azer M."/>
            <person name="Bachantsang P."/>
            <person name="Barry A."/>
            <person name="Bayul T."/>
            <person name="Berlin A."/>
            <person name="Bessette D."/>
            <person name="Bloom T."/>
            <person name="Bloom T."/>
            <person name="Boguslavskiy L."/>
            <person name="Bonnet C."/>
            <person name="Boukhgalter B."/>
            <person name="Bourzgui I."/>
            <person name="Brown A."/>
            <person name="Cahill P."/>
            <person name="Channer S."/>
            <person name="Cheshatsang Y."/>
            <person name="Chuda L."/>
            <person name="Citroen M."/>
            <person name="Collymore A."/>
            <person name="Cooke P."/>
            <person name="Costello M."/>
            <person name="D'Aco K."/>
            <person name="Daza R."/>
            <person name="De Haan G."/>
            <person name="DeGray S."/>
            <person name="DeMaso C."/>
            <person name="Dhargay N."/>
            <person name="Dooley K."/>
            <person name="Dooley E."/>
            <person name="Doricent M."/>
            <person name="Dorje P."/>
            <person name="Dorjee K."/>
            <person name="Dupes A."/>
            <person name="Elong R."/>
            <person name="Falk J."/>
            <person name="Farina A."/>
            <person name="Faro S."/>
            <person name="Ferguson D."/>
            <person name="Fisher S."/>
            <person name="Foley C.D."/>
            <person name="Franke A."/>
            <person name="Friedrich D."/>
            <person name="Gadbois L."/>
            <person name="Gearin G."/>
            <person name="Gearin C.R."/>
            <person name="Giannoukos G."/>
            <person name="Goode T."/>
            <person name="Graham J."/>
            <person name="Grandbois E."/>
            <person name="Grewal S."/>
            <person name="Gyaltsen K."/>
            <person name="Hafez N."/>
            <person name="Hagos B."/>
            <person name="Hall J."/>
            <person name="Henson C."/>
            <person name="Hollinger A."/>
            <person name="Honan T."/>
            <person name="Huard M.D."/>
            <person name="Hughes L."/>
            <person name="Hurhula B."/>
            <person name="Husby M.E."/>
            <person name="Kamat A."/>
            <person name="Kanga B."/>
            <person name="Kashin S."/>
            <person name="Khazanovich D."/>
            <person name="Kisner P."/>
            <person name="Lance K."/>
            <person name="Lara M."/>
            <person name="Lee W."/>
            <person name="Lennon N."/>
            <person name="Letendre F."/>
            <person name="LeVine R."/>
            <person name="Lipovsky A."/>
            <person name="Liu X."/>
            <person name="Liu J."/>
            <person name="Liu S."/>
            <person name="Lokyitsang T."/>
            <person name="Lokyitsang Y."/>
            <person name="Lubonja R."/>
            <person name="Lui A."/>
            <person name="MacDonald P."/>
            <person name="Magnisalis V."/>
            <person name="Maru K."/>
            <person name="Matthews C."/>
            <person name="McCusker W."/>
            <person name="McDonough S."/>
            <person name="Mehta T."/>
            <person name="Meldrim J."/>
            <person name="Meneus L."/>
            <person name="Mihai O."/>
            <person name="Mihalev A."/>
            <person name="Mihova T."/>
            <person name="Mittelman R."/>
            <person name="Mlenga V."/>
            <person name="Montmayeur A."/>
            <person name="Mulrain L."/>
            <person name="Navidi A."/>
            <person name="Naylor J."/>
            <person name="Negash T."/>
            <person name="Nguyen T."/>
            <person name="Nguyen N."/>
            <person name="Nicol R."/>
            <person name="Norbu C."/>
            <person name="Norbu N."/>
            <person name="Novod N."/>
            <person name="O'Neill B."/>
            <person name="Osman S."/>
            <person name="Markiewicz E."/>
            <person name="Oyono O.L."/>
            <person name="Patti C."/>
            <person name="Phunkhang P."/>
            <person name="Pierre F."/>
            <person name="Priest M."/>
            <person name="Raghuraman S."/>
            <person name="Rege F."/>
            <person name="Reyes R."/>
            <person name="Rise C."/>
            <person name="Rogov P."/>
            <person name="Ross K."/>
            <person name="Ryan E."/>
            <person name="Settipalli S."/>
            <person name="Shea T."/>
            <person name="Sherpa N."/>
            <person name="Shi L."/>
            <person name="Shih D."/>
            <person name="Sparrow T."/>
            <person name="Spaulding J."/>
            <person name="Stalker J."/>
            <person name="Stange-Thomann N."/>
            <person name="Stavropoulos S."/>
            <person name="Stone C."/>
            <person name="Strader C."/>
            <person name="Tesfaye S."/>
            <person name="Thomson T."/>
            <person name="Thoulutsang Y."/>
            <person name="Thoulutsang D."/>
            <person name="Topham K."/>
            <person name="Topping I."/>
            <person name="Tsamla T."/>
            <person name="Vassiliev H."/>
            <person name="Vo A."/>
            <person name="Wangchuk T."/>
            <person name="Wangdi T."/>
            <person name="Weiand M."/>
            <person name="Wilkinson J."/>
            <person name="Wilson A."/>
            <person name="Yadav S."/>
            <person name="Young G."/>
            <person name="Yu Q."/>
            <person name="Zembek L."/>
            <person name="Zhong D."/>
            <person name="Zimmer A."/>
            <person name="Zwirko Z."/>
            <person name="Jaffe D.B."/>
            <person name="Alvarez P."/>
            <person name="Brockman W."/>
            <person name="Butler J."/>
            <person name="Chin C."/>
            <person name="Gnerre S."/>
            <person name="MacCallum I."/>
            <person name="Graves J.A."/>
            <person name="Ponting C.P."/>
            <person name="Breen M."/>
            <person name="Samollow P.B."/>
            <person name="Lander E.S."/>
            <person name="Lindblad-Toh K."/>
        </authorList>
    </citation>
    <scope>NUCLEOTIDE SEQUENCE [LARGE SCALE GENOMIC DNA]</scope>
</reference>
<evidence type="ECO:0000256" key="10">
    <source>
        <dbReference type="SAM" id="Phobius"/>
    </source>
</evidence>
<accession>F6V8I8</accession>
<dbReference type="PRINTS" id="PR00237">
    <property type="entry name" value="GPCRRHODOPSN"/>
</dbReference>
<dbReference type="GeneTree" id="ENSGT00940000162539"/>
<dbReference type="InterPro" id="IPR017452">
    <property type="entry name" value="GPCR_Rhodpsn_7TM"/>
</dbReference>
<dbReference type="Bgee" id="ENSMODG00000014030">
    <property type="expression patterns" value="Expressed in spinal cord and 1 other cell type or tissue"/>
</dbReference>
<dbReference type="PROSITE" id="PS00237">
    <property type="entry name" value="G_PROTEIN_RECEP_F1_1"/>
    <property type="match status" value="1"/>
</dbReference>
<evidence type="ECO:0000256" key="9">
    <source>
        <dbReference type="RuleBase" id="RU000688"/>
    </source>
</evidence>
<dbReference type="STRING" id="13616.ENSMODP00000017542"/>
<dbReference type="InterPro" id="IPR000276">
    <property type="entry name" value="GPCR_Rhodpsn"/>
</dbReference>
<feature type="transmembrane region" description="Helical" evidence="10">
    <location>
        <begin position="71"/>
        <end position="92"/>
    </location>
</feature>
<dbReference type="HOGENOM" id="CLU_009579_3_3_1"/>
<keyword evidence="6 10" id="KW-0472">Membrane</keyword>
<reference evidence="12" key="3">
    <citation type="submission" date="2025-09" db="UniProtKB">
        <authorList>
            <consortium name="Ensembl"/>
        </authorList>
    </citation>
    <scope>IDENTIFICATION</scope>
</reference>
<protein>
    <recommendedName>
        <fullName evidence="11">G-protein coupled receptors family 1 profile domain-containing protein</fullName>
    </recommendedName>
</protein>
<organism evidence="12 13">
    <name type="scientific">Monodelphis domestica</name>
    <name type="common">Gray short-tailed opossum</name>
    <dbReference type="NCBI Taxonomy" id="13616"/>
    <lineage>
        <taxon>Eukaryota</taxon>
        <taxon>Metazoa</taxon>
        <taxon>Chordata</taxon>
        <taxon>Craniata</taxon>
        <taxon>Vertebrata</taxon>
        <taxon>Euteleostomi</taxon>
        <taxon>Mammalia</taxon>
        <taxon>Metatheria</taxon>
        <taxon>Didelphimorphia</taxon>
        <taxon>Didelphidae</taxon>
        <taxon>Monodelphis</taxon>
    </lineage>
</organism>
<comment type="similarity">
    <text evidence="9">Belongs to the G-protein coupled receptor 1 family.</text>
</comment>
<keyword evidence="13" id="KW-1185">Reference proteome</keyword>
<feature type="transmembrane region" description="Helical" evidence="10">
    <location>
        <begin position="112"/>
        <end position="133"/>
    </location>
</feature>
<evidence type="ECO:0000256" key="5">
    <source>
        <dbReference type="ARBA" id="ARBA00023040"/>
    </source>
</evidence>
<dbReference type="Ensembl" id="ENSMODT00000017868.3">
    <property type="protein sequence ID" value="ENSMODP00000017542.3"/>
    <property type="gene ID" value="ENSMODG00000014030.3"/>
</dbReference>